<dbReference type="InterPro" id="IPR052337">
    <property type="entry name" value="SAT4-like"/>
</dbReference>
<proteinExistence type="inferred from homology"/>
<feature type="transmembrane region" description="Helical" evidence="6">
    <location>
        <begin position="268"/>
        <end position="287"/>
    </location>
</feature>
<dbReference type="InterPro" id="IPR049326">
    <property type="entry name" value="Rhodopsin_dom_fungi"/>
</dbReference>
<comment type="caution">
    <text evidence="8">The sequence shown here is derived from an EMBL/GenBank/DDBJ whole genome shotgun (WGS) entry which is preliminary data.</text>
</comment>
<keyword evidence="2 6" id="KW-0812">Transmembrane</keyword>
<feature type="transmembrane region" description="Helical" evidence="6">
    <location>
        <begin position="61"/>
        <end position="85"/>
    </location>
</feature>
<feature type="transmembrane region" description="Helical" evidence="6">
    <location>
        <begin position="150"/>
        <end position="174"/>
    </location>
</feature>
<feature type="domain" description="Rhodopsin" evidence="7">
    <location>
        <begin position="65"/>
        <end position="290"/>
    </location>
</feature>
<feature type="transmembrane region" description="Helical" evidence="6">
    <location>
        <begin position="226"/>
        <end position="248"/>
    </location>
</feature>
<evidence type="ECO:0000313" key="8">
    <source>
        <dbReference type="EMBL" id="KAK8859114.1"/>
    </source>
</evidence>
<evidence type="ECO:0000256" key="3">
    <source>
        <dbReference type="ARBA" id="ARBA00022989"/>
    </source>
</evidence>
<keyword evidence="3 6" id="KW-1133">Transmembrane helix</keyword>
<evidence type="ECO:0000256" key="2">
    <source>
        <dbReference type="ARBA" id="ARBA00022692"/>
    </source>
</evidence>
<feature type="transmembrane region" description="Helical" evidence="6">
    <location>
        <begin position="116"/>
        <end position="138"/>
    </location>
</feature>
<organism evidence="8 9">
    <name type="scientific">Apiospora arundinis</name>
    <dbReference type="NCBI Taxonomy" id="335852"/>
    <lineage>
        <taxon>Eukaryota</taxon>
        <taxon>Fungi</taxon>
        <taxon>Dikarya</taxon>
        <taxon>Ascomycota</taxon>
        <taxon>Pezizomycotina</taxon>
        <taxon>Sordariomycetes</taxon>
        <taxon>Xylariomycetidae</taxon>
        <taxon>Amphisphaeriales</taxon>
        <taxon>Apiosporaceae</taxon>
        <taxon>Apiospora</taxon>
    </lineage>
</organism>
<comment type="subcellular location">
    <subcellularLocation>
        <location evidence="1">Membrane</location>
        <topology evidence="1">Multi-pass membrane protein</topology>
    </subcellularLocation>
</comment>
<evidence type="ECO:0000256" key="4">
    <source>
        <dbReference type="ARBA" id="ARBA00023136"/>
    </source>
</evidence>
<feature type="transmembrane region" description="Helical" evidence="6">
    <location>
        <begin position="20"/>
        <end position="40"/>
    </location>
</feature>
<accession>A0ABR2I8L3</accession>
<dbReference type="Proteomes" id="UP001390339">
    <property type="component" value="Unassembled WGS sequence"/>
</dbReference>
<dbReference type="PANTHER" id="PTHR33048:SF55">
    <property type="entry name" value="INTEGRAL MEMBRANE PROTEIN"/>
    <property type="match status" value="1"/>
</dbReference>
<dbReference type="EMBL" id="JAPCWZ010000006">
    <property type="protein sequence ID" value="KAK8859114.1"/>
    <property type="molecule type" value="Genomic_DNA"/>
</dbReference>
<dbReference type="PANTHER" id="PTHR33048">
    <property type="entry name" value="PTH11-LIKE INTEGRAL MEMBRANE PROTEIN (AFU_ORTHOLOGUE AFUA_5G11245)"/>
    <property type="match status" value="1"/>
</dbReference>
<evidence type="ECO:0000256" key="5">
    <source>
        <dbReference type="ARBA" id="ARBA00038359"/>
    </source>
</evidence>
<feature type="transmembrane region" description="Helical" evidence="6">
    <location>
        <begin position="194"/>
        <end position="214"/>
    </location>
</feature>
<reference evidence="8 9" key="1">
    <citation type="journal article" date="2024" name="IMA Fungus">
        <title>Apiospora arundinis, a panoply of carbohydrate-active enzymes and secondary metabolites.</title>
        <authorList>
            <person name="Sorensen T."/>
            <person name="Petersen C."/>
            <person name="Muurmann A.T."/>
            <person name="Christiansen J.V."/>
            <person name="Brundto M.L."/>
            <person name="Overgaard C.K."/>
            <person name="Boysen A.T."/>
            <person name="Wollenberg R.D."/>
            <person name="Larsen T.O."/>
            <person name="Sorensen J.L."/>
            <person name="Nielsen K.L."/>
            <person name="Sondergaard T.E."/>
        </authorList>
    </citation>
    <scope>NUCLEOTIDE SEQUENCE [LARGE SCALE GENOMIC DNA]</scope>
    <source>
        <strain evidence="8 9">AAU 773</strain>
    </source>
</reference>
<evidence type="ECO:0000259" key="7">
    <source>
        <dbReference type="Pfam" id="PF20684"/>
    </source>
</evidence>
<dbReference type="Pfam" id="PF20684">
    <property type="entry name" value="Fung_rhodopsin"/>
    <property type="match status" value="1"/>
</dbReference>
<evidence type="ECO:0000256" key="1">
    <source>
        <dbReference type="ARBA" id="ARBA00004141"/>
    </source>
</evidence>
<comment type="similarity">
    <text evidence="5">Belongs to the SAT4 family.</text>
</comment>
<evidence type="ECO:0000313" key="9">
    <source>
        <dbReference type="Proteomes" id="UP001390339"/>
    </source>
</evidence>
<evidence type="ECO:0000256" key="6">
    <source>
        <dbReference type="SAM" id="Phobius"/>
    </source>
</evidence>
<keyword evidence="9" id="KW-1185">Reference proteome</keyword>
<sequence length="406" mass="44978">MAEAAASKPPTLSNPLGDAIEILAAVMLALVTLVVSMRLWGRYRYRKPRQTTKPTLGEPGYWILVSDMTILFSYINAVALAAVQFHAVQWGQGLHVKQLSLPQRLEVLKMFFIYQVLYKFTAAISKMASVFLLMAISAPQMRAFNMFCKIFAAYMGLYCIATSLVAVFQCGTNIESNWDKSQDQSKCFFLPPFWYLHAIIDMVAMVIMIGLPWWLFASIQYKRKNVIATIMSVLALGETILGAVRLWTLTKAAASSVDITYSSSLGQIVSQLQINFACIAACIPTVLRLIEEGWINFCVHVLGFEGSFFRGTSQQSNSKRTGGTSGSRTADIHLKSIERGPQPSGPYAHFDREDDVSSLELVLQNGEGRIQVQTEISVSSGRKNSVCDLDGEDDANALFRSKAFRG</sequence>
<name>A0ABR2I8L3_9PEZI</name>
<protein>
    <submittedName>
        <fullName evidence="8">Integral membrane protein</fullName>
    </submittedName>
</protein>
<gene>
    <name evidence="8" type="ORF">PGQ11_009848</name>
</gene>
<keyword evidence="4 6" id="KW-0472">Membrane</keyword>